<reference evidence="1 2" key="1">
    <citation type="submission" date="2019-03" db="EMBL/GenBank/DDBJ databases">
        <authorList>
            <person name="Kim M.K.M."/>
        </authorList>
    </citation>
    <scope>NUCLEOTIDE SEQUENCE [LARGE SCALE GENOMIC DNA]</scope>
    <source>
        <strain evidence="1 2">17J68-15</strain>
    </source>
</reference>
<dbReference type="InterPro" id="IPR038668">
    <property type="entry name" value="Lipid-bd_sf"/>
</dbReference>
<dbReference type="InterPro" id="IPR024404">
    <property type="entry name" value="Lipid-bd_put"/>
</dbReference>
<name>A0A4R4DVE1_9BACT</name>
<gene>
    <name evidence="1" type="ORF">E0486_16550</name>
</gene>
<dbReference type="PROSITE" id="PS51257">
    <property type="entry name" value="PROKAR_LIPOPROTEIN"/>
    <property type="match status" value="1"/>
</dbReference>
<organism evidence="1 2">
    <name type="scientific">Flaviaesturariibacter aridisoli</name>
    <dbReference type="NCBI Taxonomy" id="2545761"/>
    <lineage>
        <taxon>Bacteria</taxon>
        <taxon>Pseudomonadati</taxon>
        <taxon>Bacteroidota</taxon>
        <taxon>Chitinophagia</taxon>
        <taxon>Chitinophagales</taxon>
        <taxon>Chitinophagaceae</taxon>
        <taxon>Flaviaestuariibacter</taxon>
    </lineage>
</organism>
<evidence type="ECO:0000313" key="2">
    <source>
        <dbReference type="Proteomes" id="UP000295164"/>
    </source>
</evidence>
<dbReference type="OrthoDB" id="851990at2"/>
<dbReference type="Pfam" id="PF12888">
    <property type="entry name" value="Lipid_bd"/>
    <property type="match status" value="1"/>
</dbReference>
<evidence type="ECO:0000313" key="1">
    <source>
        <dbReference type="EMBL" id="TCZ66525.1"/>
    </source>
</evidence>
<dbReference type="Proteomes" id="UP000295164">
    <property type="component" value="Unassembled WGS sequence"/>
</dbReference>
<protein>
    <submittedName>
        <fullName evidence="1">Uncharacterized protein</fullName>
    </submittedName>
</protein>
<accession>A0A4R4DVE1</accession>
<dbReference type="Gene3D" id="2.40.128.220">
    <property type="match status" value="1"/>
</dbReference>
<dbReference type="RefSeq" id="WP_131853831.1">
    <property type="nucleotide sequence ID" value="NZ_SKFH01000042.1"/>
</dbReference>
<sequence length="164" mass="17595">MRKILLATILLAALASCQKKMEEPGGTGAEKLANEWWVTLTQNGADVYSLGHFKVTTVNPATGTDSLWIDDEKNGYGFKTKVAADWNAATFGSVATNLYFNPAAPASFPQTVTIAGGKVLASAGRSRTGNVTDSIYMTVEFSDDPGTRFVLSGHARTMFAEDEY</sequence>
<comment type="caution">
    <text evidence="1">The sequence shown here is derived from an EMBL/GenBank/DDBJ whole genome shotgun (WGS) entry which is preliminary data.</text>
</comment>
<proteinExistence type="predicted"/>
<dbReference type="AlphaFoldDB" id="A0A4R4DVE1"/>
<keyword evidence="2" id="KW-1185">Reference proteome</keyword>
<dbReference type="EMBL" id="SKFH01000042">
    <property type="protein sequence ID" value="TCZ66525.1"/>
    <property type="molecule type" value="Genomic_DNA"/>
</dbReference>